<keyword evidence="1" id="KW-0472">Membrane</keyword>
<comment type="caution">
    <text evidence="2">The sequence shown here is derived from an EMBL/GenBank/DDBJ whole genome shotgun (WGS) entry which is preliminary data.</text>
</comment>
<keyword evidence="3" id="KW-1185">Reference proteome</keyword>
<gene>
    <name evidence="2" type="ORF">GWK47_000249</name>
</gene>
<proteinExistence type="predicted"/>
<evidence type="ECO:0000313" key="2">
    <source>
        <dbReference type="EMBL" id="KAG0696908.1"/>
    </source>
</evidence>
<dbReference type="AlphaFoldDB" id="A0A8J8WD50"/>
<accession>A0A8J8WD50</accession>
<name>A0A8J8WD50_CHIOP</name>
<organism evidence="2 3">
    <name type="scientific">Chionoecetes opilio</name>
    <name type="common">Atlantic snow crab</name>
    <name type="synonym">Cancer opilio</name>
    <dbReference type="NCBI Taxonomy" id="41210"/>
    <lineage>
        <taxon>Eukaryota</taxon>
        <taxon>Metazoa</taxon>
        <taxon>Ecdysozoa</taxon>
        <taxon>Arthropoda</taxon>
        <taxon>Crustacea</taxon>
        <taxon>Multicrustacea</taxon>
        <taxon>Malacostraca</taxon>
        <taxon>Eumalacostraca</taxon>
        <taxon>Eucarida</taxon>
        <taxon>Decapoda</taxon>
        <taxon>Pleocyemata</taxon>
        <taxon>Brachyura</taxon>
        <taxon>Eubrachyura</taxon>
        <taxon>Majoidea</taxon>
        <taxon>Majidae</taxon>
        <taxon>Chionoecetes</taxon>
    </lineage>
</organism>
<sequence length="197" mass="21913">MEVLNVSRRRDIKCVVEDKNKSLDLRHLTLEEITASGNPRPTPHGKQDNTEKTIALTRYGRCRCHCRRPSCCCCCYLLLLLPPLLLLLLHVRSAPALCCCRLVEQWTSKGLEPLDPPGLNHFPSGVFPPSAPPGEGGGSWWRAGRGVVALLLEIVHRTRHVCVLVWFMHGCVHIEAIAYIFPSSLKKSGVGCCEARL</sequence>
<keyword evidence="1" id="KW-1133">Transmembrane helix</keyword>
<dbReference type="Proteomes" id="UP000770661">
    <property type="component" value="Unassembled WGS sequence"/>
</dbReference>
<protein>
    <submittedName>
        <fullName evidence="2">Uncharacterized protein</fullName>
    </submittedName>
</protein>
<evidence type="ECO:0000313" key="3">
    <source>
        <dbReference type="Proteomes" id="UP000770661"/>
    </source>
</evidence>
<evidence type="ECO:0000256" key="1">
    <source>
        <dbReference type="SAM" id="Phobius"/>
    </source>
</evidence>
<dbReference type="EMBL" id="JACEEZ010025849">
    <property type="protein sequence ID" value="KAG0696908.1"/>
    <property type="molecule type" value="Genomic_DNA"/>
</dbReference>
<reference evidence="2" key="1">
    <citation type="submission" date="2020-07" db="EMBL/GenBank/DDBJ databases">
        <title>The High-quality genome of the commercially important snow crab, Chionoecetes opilio.</title>
        <authorList>
            <person name="Jeong J.-H."/>
            <person name="Ryu S."/>
        </authorList>
    </citation>
    <scope>NUCLEOTIDE SEQUENCE</scope>
    <source>
        <strain evidence="2">MADBK_172401_WGS</strain>
        <tissue evidence="2">Digestive gland</tissue>
    </source>
</reference>
<keyword evidence="1" id="KW-0812">Transmembrane</keyword>
<feature type="transmembrane region" description="Helical" evidence="1">
    <location>
        <begin position="71"/>
        <end position="91"/>
    </location>
</feature>